<sequence length="448" mass="47013">MSNTSETEQSVNQSSVSGAAAPGTTRDIKPDAGNDLADLIARQSSRRSGWRKWAVLAVVLVAAWLAYIFFGAGDTASIRYLTQPASQGELVVTATATGTIQPTQSVEVGSELSGTIESVFVEENDQVVEGQLLARLDTSKLNDSITKSRAALASAEAQVLQAEATVAEAKATLARMRDVFKLSNGKVPAATEIEVAEAALKRATANESVARAAVMQVQADLKTNETNLSKAQIRSPVDGVVLVRQVEPGNTVVASMSAPVLFTIAQDLSEMELQVNVDEADVATIKPGLSATFTVSAWAGRTFPAEIERVGLGSTTTDNVVTYKTIMKVDNSDLALRPGMTATATVVTAERDNALLVPNAALRYTPQAVAQEAPSSPSLVSRLVPRRPPRARPQSGSSGPGNQVWVLEAGVPKAVNVVSGISNGRLTEIVSGDLKPGDLVIVAQETVQ</sequence>
<dbReference type="AlphaFoldDB" id="A0A2R4XF35"/>
<keyword evidence="3 4" id="KW-0175">Coiled coil</keyword>
<dbReference type="Proteomes" id="UP000244571">
    <property type="component" value="Chromosome"/>
</dbReference>
<evidence type="ECO:0000256" key="5">
    <source>
        <dbReference type="SAM" id="MobiDB-lite"/>
    </source>
</evidence>
<dbReference type="GO" id="GO:0016020">
    <property type="term" value="C:membrane"/>
    <property type="evidence" value="ECO:0007669"/>
    <property type="project" value="InterPro"/>
</dbReference>
<dbReference type="InterPro" id="IPR050465">
    <property type="entry name" value="UPF0194_transport"/>
</dbReference>
<keyword evidence="6" id="KW-0812">Transmembrane</keyword>
<evidence type="ECO:0000256" key="2">
    <source>
        <dbReference type="ARBA" id="ARBA00009477"/>
    </source>
</evidence>
<protein>
    <submittedName>
        <fullName evidence="9">Efflux RND transporter periplasmic adaptor subunit</fullName>
    </submittedName>
</protein>
<feature type="region of interest" description="Disordered" evidence="5">
    <location>
        <begin position="1"/>
        <end position="32"/>
    </location>
</feature>
<dbReference type="Gene3D" id="1.10.287.470">
    <property type="entry name" value="Helix hairpin bin"/>
    <property type="match status" value="1"/>
</dbReference>
<dbReference type="InterPro" id="IPR058792">
    <property type="entry name" value="Beta-barrel_RND_2"/>
</dbReference>
<evidence type="ECO:0000313" key="9">
    <source>
        <dbReference type="EMBL" id="AWB32424.1"/>
    </source>
</evidence>
<dbReference type="Pfam" id="PF25917">
    <property type="entry name" value="BSH_RND"/>
    <property type="match status" value="1"/>
</dbReference>
<name>A0A2R4XF35_9BURK</name>
<comment type="subcellular location">
    <subcellularLocation>
        <location evidence="1">Cell envelope</location>
    </subcellularLocation>
</comment>
<feature type="domain" description="Multidrug resistance protein MdtA-like barrel-sandwich hybrid" evidence="7">
    <location>
        <begin position="105"/>
        <end position="261"/>
    </location>
</feature>
<reference evidence="9 10" key="1">
    <citation type="submission" date="2018-04" db="EMBL/GenBank/DDBJ databases">
        <title>Bordetella sp. HZ20 isolated from seawater.</title>
        <authorList>
            <person name="Sun C."/>
        </authorList>
    </citation>
    <scope>NUCLEOTIDE SEQUENCE [LARGE SCALE GENOMIC DNA]</scope>
    <source>
        <strain evidence="9 10">HZ20</strain>
    </source>
</reference>
<proteinExistence type="inferred from homology"/>
<feature type="region of interest" description="Disordered" evidence="5">
    <location>
        <begin position="373"/>
        <end position="403"/>
    </location>
</feature>
<organism evidence="9 10">
    <name type="scientific">Orrella marina</name>
    <dbReference type="NCBI Taxonomy" id="2163011"/>
    <lineage>
        <taxon>Bacteria</taxon>
        <taxon>Pseudomonadati</taxon>
        <taxon>Pseudomonadota</taxon>
        <taxon>Betaproteobacteria</taxon>
        <taxon>Burkholderiales</taxon>
        <taxon>Alcaligenaceae</taxon>
        <taxon>Orrella</taxon>
    </lineage>
</organism>
<evidence type="ECO:0000256" key="6">
    <source>
        <dbReference type="SAM" id="Phobius"/>
    </source>
</evidence>
<dbReference type="KEGG" id="boz:DBV39_00405"/>
<dbReference type="InterPro" id="IPR006143">
    <property type="entry name" value="RND_pump_MFP"/>
</dbReference>
<feature type="transmembrane region" description="Helical" evidence="6">
    <location>
        <begin position="53"/>
        <end position="73"/>
    </location>
</feature>
<feature type="compositionally biased region" description="Polar residues" evidence="5">
    <location>
        <begin position="1"/>
        <end position="17"/>
    </location>
</feature>
<dbReference type="OrthoDB" id="9784484at2"/>
<evidence type="ECO:0000259" key="7">
    <source>
        <dbReference type="Pfam" id="PF25917"/>
    </source>
</evidence>
<gene>
    <name evidence="9" type="ORF">DBV39_00405</name>
</gene>
<accession>A0A2R4XF35</accession>
<comment type="similarity">
    <text evidence="2">Belongs to the membrane fusion protein (MFP) (TC 8.A.1) family.</text>
</comment>
<feature type="domain" description="CusB-like beta-barrel" evidence="8">
    <location>
        <begin position="273"/>
        <end position="348"/>
    </location>
</feature>
<feature type="coiled-coil region" evidence="4">
    <location>
        <begin position="152"/>
        <end position="179"/>
    </location>
</feature>
<dbReference type="RefSeq" id="WP_108619865.1">
    <property type="nucleotide sequence ID" value="NZ_CP028901.1"/>
</dbReference>
<dbReference type="EMBL" id="CP028901">
    <property type="protein sequence ID" value="AWB32424.1"/>
    <property type="molecule type" value="Genomic_DNA"/>
</dbReference>
<evidence type="ECO:0000313" key="10">
    <source>
        <dbReference type="Proteomes" id="UP000244571"/>
    </source>
</evidence>
<dbReference type="Pfam" id="PF25954">
    <property type="entry name" value="Beta-barrel_RND_2"/>
    <property type="match status" value="1"/>
</dbReference>
<evidence type="ECO:0000256" key="4">
    <source>
        <dbReference type="SAM" id="Coils"/>
    </source>
</evidence>
<dbReference type="Gene3D" id="2.40.30.170">
    <property type="match status" value="1"/>
</dbReference>
<dbReference type="InterPro" id="IPR058625">
    <property type="entry name" value="MdtA-like_BSH"/>
</dbReference>
<dbReference type="GO" id="GO:0030313">
    <property type="term" value="C:cell envelope"/>
    <property type="evidence" value="ECO:0007669"/>
    <property type="project" value="UniProtKB-SubCell"/>
</dbReference>
<keyword evidence="10" id="KW-1185">Reference proteome</keyword>
<dbReference type="PANTHER" id="PTHR32347">
    <property type="entry name" value="EFFLUX SYSTEM COMPONENT YKNX-RELATED"/>
    <property type="match status" value="1"/>
</dbReference>
<evidence type="ECO:0000259" key="8">
    <source>
        <dbReference type="Pfam" id="PF25954"/>
    </source>
</evidence>
<keyword evidence="6" id="KW-1133">Transmembrane helix</keyword>
<dbReference type="NCBIfam" id="TIGR01730">
    <property type="entry name" value="RND_mfp"/>
    <property type="match status" value="1"/>
</dbReference>
<dbReference type="GO" id="GO:0022857">
    <property type="term" value="F:transmembrane transporter activity"/>
    <property type="evidence" value="ECO:0007669"/>
    <property type="project" value="InterPro"/>
</dbReference>
<keyword evidence="6" id="KW-0472">Membrane</keyword>
<evidence type="ECO:0000256" key="1">
    <source>
        <dbReference type="ARBA" id="ARBA00004196"/>
    </source>
</evidence>
<dbReference type="SUPFAM" id="SSF111369">
    <property type="entry name" value="HlyD-like secretion proteins"/>
    <property type="match status" value="1"/>
</dbReference>
<evidence type="ECO:0000256" key="3">
    <source>
        <dbReference type="ARBA" id="ARBA00023054"/>
    </source>
</evidence>
<feature type="compositionally biased region" description="Low complexity" evidence="5">
    <location>
        <begin position="373"/>
        <end position="383"/>
    </location>
</feature>
<dbReference type="PANTHER" id="PTHR32347:SF14">
    <property type="entry name" value="EFFLUX SYSTEM COMPONENT YKNX-RELATED"/>
    <property type="match status" value="1"/>
</dbReference>
<dbReference type="Gene3D" id="2.40.50.100">
    <property type="match status" value="1"/>
</dbReference>